<evidence type="ECO:0000259" key="2">
    <source>
        <dbReference type="Pfam" id="PF02517"/>
    </source>
</evidence>
<feature type="transmembrane region" description="Helical" evidence="1">
    <location>
        <begin position="188"/>
        <end position="207"/>
    </location>
</feature>
<dbReference type="InterPro" id="IPR003675">
    <property type="entry name" value="Rce1/LyrA-like_dom"/>
</dbReference>
<evidence type="ECO:0000256" key="1">
    <source>
        <dbReference type="SAM" id="Phobius"/>
    </source>
</evidence>
<comment type="caution">
    <text evidence="3">The sequence shown here is derived from an EMBL/GenBank/DDBJ whole genome shotgun (WGS) entry which is preliminary data.</text>
</comment>
<dbReference type="Pfam" id="PF02517">
    <property type="entry name" value="Rce1-like"/>
    <property type="match status" value="1"/>
</dbReference>
<accession>A6G1D7</accession>
<feature type="transmembrane region" description="Helical" evidence="1">
    <location>
        <begin position="287"/>
        <end position="306"/>
    </location>
</feature>
<dbReference type="STRING" id="391625.PPSIR1_36162"/>
<dbReference type="eggNOG" id="COG1266">
    <property type="taxonomic scope" value="Bacteria"/>
</dbReference>
<feature type="transmembrane region" description="Helical" evidence="1">
    <location>
        <begin position="244"/>
        <end position="267"/>
    </location>
</feature>
<feature type="transmembrane region" description="Helical" evidence="1">
    <location>
        <begin position="61"/>
        <end position="79"/>
    </location>
</feature>
<feature type="transmembrane region" description="Helical" evidence="1">
    <location>
        <begin position="213"/>
        <end position="232"/>
    </location>
</feature>
<keyword evidence="1" id="KW-1133">Transmembrane helix</keyword>
<dbReference type="GO" id="GO:0004175">
    <property type="term" value="F:endopeptidase activity"/>
    <property type="evidence" value="ECO:0007669"/>
    <property type="project" value="UniProtKB-ARBA"/>
</dbReference>
<dbReference type="PANTHER" id="PTHR39430:SF1">
    <property type="entry name" value="PROTEASE"/>
    <property type="match status" value="1"/>
</dbReference>
<keyword evidence="4" id="KW-1185">Reference proteome</keyword>
<feature type="transmembrane region" description="Helical" evidence="1">
    <location>
        <begin position="99"/>
        <end position="118"/>
    </location>
</feature>
<evidence type="ECO:0000313" key="4">
    <source>
        <dbReference type="Proteomes" id="UP000005801"/>
    </source>
</evidence>
<dbReference type="OrthoDB" id="5506556at2"/>
<evidence type="ECO:0000313" key="3">
    <source>
        <dbReference type="EMBL" id="EDM80201.1"/>
    </source>
</evidence>
<dbReference type="AlphaFoldDB" id="A6G1D7"/>
<feature type="domain" description="CAAX prenyl protease 2/Lysostaphin resistance protein A-like" evidence="2">
    <location>
        <begin position="142"/>
        <end position="248"/>
    </location>
</feature>
<dbReference type="Proteomes" id="UP000005801">
    <property type="component" value="Unassembled WGS sequence"/>
</dbReference>
<dbReference type="EMBL" id="ABCS01000012">
    <property type="protein sequence ID" value="EDM80201.1"/>
    <property type="molecule type" value="Genomic_DNA"/>
</dbReference>
<keyword evidence="1" id="KW-0472">Membrane</keyword>
<feature type="transmembrane region" description="Helical" evidence="1">
    <location>
        <begin position="138"/>
        <end position="155"/>
    </location>
</feature>
<gene>
    <name evidence="3" type="ORF">PPSIR1_36162</name>
</gene>
<organism evidence="3 4">
    <name type="scientific">Plesiocystis pacifica SIR-1</name>
    <dbReference type="NCBI Taxonomy" id="391625"/>
    <lineage>
        <taxon>Bacteria</taxon>
        <taxon>Pseudomonadati</taxon>
        <taxon>Myxococcota</taxon>
        <taxon>Polyangia</taxon>
        <taxon>Nannocystales</taxon>
        <taxon>Nannocystaceae</taxon>
        <taxon>Plesiocystis</taxon>
    </lineage>
</organism>
<dbReference type="PANTHER" id="PTHR39430">
    <property type="entry name" value="MEMBRANE-ASSOCIATED PROTEASE-RELATED"/>
    <property type="match status" value="1"/>
</dbReference>
<proteinExistence type="predicted"/>
<name>A6G1D7_9BACT</name>
<dbReference type="GO" id="GO:0080120">
    <property type="term" value="P:CAAX-box protein maturation"/>
    <property type="evidence" value="ECO:0007669"/>
    <property type="project" value="UniProtKB-ARBA"/>
</dbReference>
<dbReference type="RefSeq" id="WP_006970536.1">
    <property type="nucleotide sequence ID" value="NZ_ABCS01000012.1"/>
</dbReference>
<sequence>MAWLSKLFWNDDERRVRALWRLLLHGLTMAILAVVMGIVLWPLLSRLPGSGSEGIPGVGEGVFALALIGLSTWLCTHVFDKRRFDDLGFNFELQWWLDLGAGGLLGALLMAGIFGLEWAMGWLTVEGTFVGAAEGQPFARALVAPFLVFVCVAIYEELLSRGYHMRNLAEGLHGLGAKEGRRGVGPGAALVIATLMSSTVFGLMHAGNPSATWISSLNIALAGCMLAVGPALTGELGFAIGLHLTWNFCQGSVFGFPVSGTFAGPRVVAIEQGGDALITGGEFGPEAGLLGVAACLLGGLATLAWVRFTRGPLDAEELRELVEPPERTGPPRLDEL</sequence>
<reference evidence="3 4" key="1">
    <citation type="submission" date="2007-06" db="EMBL/GenBank/DDBJ databases">
        <authorList>
            <person name="Shimkets L."/>
            <person name="Ferriera S."/>
            <person name="Johnson J."/>
            <person name="Kravitz S."/>
            <person name="Beeson K."/>
            <person name="Sutton G."/>
            <person name="Rogers Y.-H."/>
            <person name="Friedman R."/>
            <person name="Frazier M."/>
            <person name="Venter J.C."/>
        </authorList>
    </citation>
    <scope>NUCLEOTIDE SEQUENCE [LARGE SCALE GENOMIC DNA]</scope>
    <source>
        <strain evidence="3 4">SIR-1</strain>
    </source>
</reference>
<keyword evidence="1" id="KW-0812">Transmembrane</keyword>
<feature type="transmembrane region" description="Helical" evidence="1">
    <location>
        <begin position="20"/>
        <end position="41"/>
    </location>
</feature>
<protein>
    <submittedName>
        <fullName evidence="3">Abortive infection protein</fullName>
    </submittedName>
</protein>